<feature type="domain" description="FecR protein" evidence="2">
    <location>
        <begin position="201"/>
        <end position="301"/>
    </location>
</feature>
<evidence type="ECO:0000259" key="2">
    <source>
        <dbReference type="Pfam" id="PF04773"/>
    </source>
</evidence>
<name>A0A1K1R2L5_9FLAO</name>
<reference evidence="4 5" key="1">
    <citation type="submission" date="2016-11" db="EMBL/GenBank/DDBJ databases">
        <authorList>
            <person name="Jaros S."/>
            <person name="Januszkiewicz K."/>
            <person name="Wedrychowicz H."/>
        </authorList>
    </citation>
    <scope>NUCLEOTIDE SEQUENCE [LARGE SCALE GENOMIC DNA]</scope>
    <source>
        <strain evidence="4 5">CGMCC 1.12145</strain>
    </source>
</reference>
<evidence type="ECO:0000313" key="5">
    <source>
        <dbReference type="Proteomes" id="UP000182248"/>
    </source>
</evidence>
<protein>
    <submittedName>
        <fullName evidence="4">FecR family protein</fullName>
    </submittedName>
</protein>
<dbReference type="OrthoDB" id="649666at2"/>
<accession>A0A1K1R2L5</accession>
<feature type="domain" description="Protein FecR C-terminal" evidence="3">
    <location>
        <begin position="343"/>
        <end position="411"/>
    </location>
</feature>
<dbReference type="GO" id="GO:0016989">
    <property type="term" value="F:sigma factor antagonist activity"/>
    <property type="evidence" value="ECO:0007669"/>
    <property type="project" value="TreeGrafter"/>
</dbReference>
<sequence>MVKTPEISGDAIYTIAKTMNISKQYYHISRLIARVIIGQSDENEKKAVQRWVETSPENRKIYDNIRKATWYGNKKQAHGEFDPEKAWLRIKPQINTYPKVLPVNKQMYRYIAVAAVILVLAGFMLKTTWSGLIPFSGEEQPVIVRNSIVPGQHTAVLTLSTGTELTLSGSDTKTIPNATTNGKELIYTKKPGDENTTAFHTLTVPRGGQYAMTLSDGSRIWLNSESKISYPVTFEEGKPRIVRFIYGEAYFEISPASAHQGAAFTVHHELQEIEVLGTQFDIKAFLDEATVYTTLVEGSVKIASGEDSRVMRPGEQAVLQSADNRIRLNTVDTSREVSWKNGYFTFKDKSLAEIMKVLSRWYDMDVIFQNPSLKKQKFNGTIHKKQSIEEVMDIIKQGFDTYEIHEKTLIIR</sequence>
<feature type="transmembrane region" description="Helical" evidence="1">
    <location>
        <begin position="107"/>
        <end position="125"/>
    </location>
</feature>
<dbReference type="EMBL" id="FPJE01000018">
    <property type="protein sequence ID" value="SFW66407.1"/>
    <property type="molecule type" value="Genomic_DNA"/>
</dbReference>
<dbReference type="Gene3D" id="3.55.50.30">
    <property type="match status" value="1"/>
</dbReference>
<evidence type="ECO:0000259" key="3">
    <source>
        <dbReference type="Pfam" id="PF16344"/>
    </source>
</evidence>
<dbReference type="Pfam" id="PF04773">
    <property type="entry name" value="FecR"/>
    <property type="match status" value="1"/>
</dbReference>
<dbReference type="PANTHER" id="PTHR30273">
    <property type="entry name" value="PERIPLASMIC SIGNAL SENSOR AND SIGMA FACTOR ACTIVATOR FECR-RELATED"/>
    <property type="match status" value="1"/>
</dbReference>
<keyword evidence="5" id="KW-1185">Reference proteome</keyword>
<dbReference type="Pfam" id="PF16344">
    <property type="entry name" value="FecR_C"/>
    <property type="match status" value="1"/>
</dbReference>
<evidence type="ECO:0000313" key="4">
    <source>
        <dbReference type="EMBL" id="SFW66407.1"/>
    </source>
</evidence>
<dbReference type="PANTHER" id="PTHR30273:SF2">
    <property type="entry name" value="PROTEIN FECR"/>
    <property type="match status" value="1"/>
</dbReference>
<dbReference type="AlphaFoldDB" id="A0A1K1R2L5"/>
<dbReference type="STRING" id="1150368.SAMN02927921_03117"/>
<dbReference type="Proteomes" id="UP000182248">
    <property type="component" value="Unassembled WGS sequence"/>
</dbReference>
<keyword evidence="1" id="KW-0472">Membrane</keyword>
<keyword evidence="1" id="KW-0812">Transmembrane</keyword>
<proteinExistence type="predicted"/>
<evidence type="ECO:0000256" key="1">
    <source>
        <dbReference type="SAM" id="Phobius"/>
    </source>
</evidence>
<organism evidence="4 5">
    <name type="scientific">Sinomicrobium oceani</name>
    <dbReference type="NCBI Taxonomy" id="1150368"/>
    <lineage>
        <taxon>Bacteria</taxon>
        <taxon>Pseudomonadati</taxon>
        <taxon>Bacteroidota</taxon>
        <taxon>Flavobacteriia</taxon>
        <taxon>Flavobacteriales</taxon>
        <taxon>Flavobacteriaceae</taxon>
        <taxon>Sinomicrobium</taxon>
    </lineage>
</organism>
<dbReference type="InterPro" id="IPR006860">
    <property type="entry name" value="FecR"/>
</dbReference>
<dbReference type="InterPro" id="IPR032508">
    <property type="entry name" value="FecR_C"/>
</dbReference>
<keyword evidence="1" id="KW-1133">Transmembrane helix</keyword>
<dbReference type="Gene3D" id="2.60.120.1440">
    <property type="match status" value="1"/>
</dbReference>
<dbReference type="InterPro" id="IPR012373">
    <property type="entry name" value="Ferrdict_sens_TM"/>
</dbReference>
<gene>
    <name evidence="4" type="ORF">SAMN02927921_03117</name>
</gene>